<dbReference type="Pfam" id="PF01113">
    <property type="entry name" value="DapB_N"/>
    <property type="match status" value="1"/>
</dbReference>
<sequence>MIDVRADVWVDVTTPDTVYDNAEYALNADMDVVIGTSGLTETQTNALKHLAQSKNVMFWLFQTFQFLPY</sequence>
<accession>A0A380P1F9</accession>
<proteinExistence type="predicted"/>
<keyword evidence="1" id="KW-0521">NADP</keyword>
<dbReference type="SUPFAM" id="SSF51735">
    <property type="entry name" value="NAD(P)-binding Rossmann-fold domains"/>
    <property type="match status" value="1"/>
</dbReference>
<dbReference type="GO" id="GO:0008839">
    <property type="term" value="F:4-hydroxy-tetrahydrodipicolinate reductase"/>
    <property type="evidence" value="ECO:0007669"/>
    <property type="project" value="InterPro"/>
</dbReference>
<dbReference type="InterPro" id="IPR000846">
    <property type="entry name" value="DapB_N"/>
</dbReference>
<dbReference type="AlphaFoldDB" id="A0A380P1F9"/>
<dbReference type="Proteomes" id="UP000254621">
    <property type="component" value="Unassembled WGS sequence"/>
</dbReference>
<evidence type="ECO:0000256" key="2">
    <source>
        <dbReference type="ARBA" id="ARBA00023002"/>
    </source>
</evidence>
<feature type="domain" description="Dihydrodipicolinate reductase N-terminal" evidence="3">
    <location>
        <begin position="5"/>
        <end position="57"/>
    </location>
</feature>
<dbReference type="EMBL" id="UHIV01000004">
    <property type="protein sequence ID" value="SUP59053.1"/>
    <property type="molecule type" value="Genomic_DNA"/>
</dbReference>
<dbReference type="Gene3D" id="3.40.50.720">
    <property type="entry name" value="NAD(P)-binding Rossmann-like Domain"/>
    <property type="match status" value="1"/>
</dbReference>
<evidence type="ECO:0000256" key="1">
    <source>
        <dbReference type="ARBA" id="ARBA00022857"/>
    </source>
</evidence>
<name>A0A380P1F9_WEIVI</name>
<reference evidence="4 5" key="1">
    <citation type="submission" date="2018-06" db="EMBL/GenBank/DDBJ databases">
        <authorList>
            <consortium name="Pathogen Informatics"/>
            <person name="Doyle S."/>
        </authorList>
    </citation>
    <scope>NUCLEOTIDE SEQUENCE [LARGE SCALE GENOMIC DNA]</scope>
    <source>
        <strain evidence="4 5">NCTC13645</strain>
    </source>
</reference>
<evidence type="ECO:0000313" key="4">
    <source>
        <dbReference type="EMBL" id="SUP59053.1"/>
    </source>
</evidence>
<protein>
    <submittedName>
        <fullName evidence="4">Dihydrodipicolinate reductase</fullName>
    </submittedName>
</protein>
<dbReference type="GO" id="GO:0009089">
    <property type="term" value="P:lysine biosynthetic process via diaminopimelate"/>
    <property type="evidence" value="ECO:0007669"/>
    <property type="project" value="InterPro"/>
</dbReference>
<gene>
    <name evidence="4" type="ORF">NCTC13645_01304</name>
</gene>
<organism evidence="4 5">
    <name type="scientific">Weissella viridescens</name>
    <name type="common">Lactobacillus viridescens</name>
    <dbReference type="NCBI Taxonomy" id="1629"/>
    <lineage>
        <taxon>Bacteria</taxon>
        <taxon>Bacillati</taxon>
        <taxon>Bacillota</taxon>
        <taxon>Bacilli</taxon>
        <taxon>Lactobacillales</taxon>
        <taxon>Lactobacillaceae</taxon>
        <taxon>Weissella</taxon>
    </lineage>
</organism>
<evidence type="ECO:0000259" key="3">
    <source>
        <dbReference type="Pfam" id="PF01113"/>
    </source>
</evidence>
<dbReference type="InterPro" id="IPR036291">
    <property type="entry name" value="NAD(P)-bd_dom_sf"/>
</dbReference>
<keyword evidence="2" id="KW-0560">Oxidoreductase</keyword>
<evidence type="ECO:0000313" key="5">
    <source>
        <dbReference type="Proteomes" id="UP000254621"/>
    </source>
</evidence>